<sequence>MLVPSSLMLALAGASIVTASPHNVTPRNPLVSRQAARGLDCTQSTDDHTKFISDSGILYELLCKTDYRNSDLSSSPQPTLNDCVNACDANKACISSVWDGSTCYLKKQLFQSNSNPNTMTAKRVFIASLCQPDQGNGYPYPTAAGIFRVGCGLDYFSGDLSSAPAMRLEDCIQSCARTAGCVGATFDHDTCFLKSSLGSVRQSDSASSAVMALDCVTKASDGTGYPLVSGSKYTVKCGAAPKTSDLSSTYTLSFEDCIQACDKKTACATAVWSAGKCSFKAASPTAAWDQSSRYWTATKNL</sequence>
<keyword evidence="1" id="KW-0732">Signal</keyword>
<feature type="signal peptide" evidence="1">
    <location>
        <begin position="1"/>
        <end position="19"/>
    </location>
</feature>
<organism evidence="3 4">
    <name type="scientific">Pseudovirgaria hyperparasitica</name>
    <dbReference type="NCBI Taxonomy" id="470096"/>
    <lineage>
        <taxon>Eukaryota</taxon>
        <taxon>Fungi</taxon>
        <taxon>Dikarya</taxon>
        <taxon>Ascomycota</taxon>
        <taxon>Pezizomycotina</taxon>
        <taxon>Dothideomycetes</taxon>
        <taxon>Dothideomycetes incertae sedis</taxon>
        <taxon>Acrospermales</taxon>
        <taxon>Acrospermaceae</taxon>
        <taxon>Pseudovirgaria</taxon>
    </lineage>
</organism>
<dbReference type="Pfam" id="PF14295">
    <property type="entry name" value="PAN_4"/>
    <property type="match status" value="3"/>
</dbReference>
<evidence type="ECO:0000259" key="2">
    <source>
        <dbReference type="Pfam" id="PF14295"/>
    </source>
</evidence>
<dbReference type="Proteomes" id="UP000799437">
    <property type="component" value="Unassembled WGS sequence"/>
</dbReference>
<feature type="domain" description="Apple" evidence="2">
    <location>
        <begin position="245"/>
        <end position="275"/>
    </location>
</feature>
<evidence type="ECO:0000256" key="1">
    <source>
        <dbReference type="SAM" id="SignalP"/>
    </source>
</evidence>
<feature type="chain" id="PRO_5025359255" description="Apple domain-containing protein" evidence="1">
    <location>
        <begin position="20"/>
        <end position="301"/>
    </location>
</feature>
<gene>
    <name evidence="3" type="ORF">EJ05DRAFT_400528</name>
</gene>
<dbReference type="EMBL" id="ML996573">
    <property type="protein sequence ID" value="KAF2757768.1"/>
    <property type="molecule type" value="Genomic_DNA"/>
</dbReference>
<proteinExistence type="predicted"/>
<dbReference type="RefSeq" id="XP_033600219.1">
    <property type="nucleotide sequence ID" value="XM_033741420.1"/>
</dbReference>
<evidence type="ECO:0000313" key="4">
    <source>
        <dbReference type="Proteomes" id="UP000799437"/>
    </source>
</evidence>
<dbReference type="AlphaFoldDB" id="A0A6A6W4B2"/>
<dbReference type="InterPro" id="IPR003609">
    <property type="entry name" value="Pan_app"/>
</dbReference>
<protein>
    <recommendedName>
        <fullName evidence="2">Apple domain-containing protein</fullName>
    </recommendedName>
</protein>
<name>A0A6A6W4B2_9PEZI</name>
<reference evidence="3" key="1">
    <citation type="journal article" date="2020" name="Stud. Mycol.">
        <title>101 Dothideomycetes genomes: a test case for predicting lifestyles and emergence of pathogens.</title>
        <authorList>
            <person name="Haridas S."/>
            <person name="Albert R."/>
            <person name="Binder M."/>
            <person name="Bloem J."/>
            <person name="Labutti K."/>
            <person name="Salamov A."/>
            <person name="Andreopoulos B."/>
            <person name="Baker S."/>
            <person name="Barry K."/>
            <person name="Bills G."/>
            <person name="Bluhm B."/>
            <person name="Cannon C."/>
            <person name="Castanera R."/>
            <person name="Culley D."/>
            <person name="Daum C."/>
            <person name="Ezra D."/>
            <person name="Gonzalez J."/>
            <person name="Henrissat B."/>
            <person name="Kuo A."/>
            <person name="Liang C."/>
            <person name="Lipzen A."/>
            <person name="Lutzoni F."/>
            <person name="Magnuson J."/>
            <person name="Mondo S."/>
            <person name="Nolan M."/>
            <person name="Ohm R."/>
            <person name="Pangilinan J."/>
            <person name="Park H.-J."/>
            <person name="Ramirez L."/>
            <person name="Alfaro M."/>
            <person name="Sun H."/>
            <person name="Tritt A."/>
            <person name="Yoshinaga Y."/>
            <person name="Zwiers L.-H."/>
            <person name="Turgeon B."/>
            <person name="Goodwin S."/>
            <person name="Spatafora J."/>
            <person name="Crous P."/>
            <person name="Grigoriev I."/>
        </authorList>
    </citation>
    <scope>NUCLEOTIDE SEQUENCE</scope>
    <source>
        <strain evidence="3">CBS 121739</strain>
    </source>
</reference>
<accession>A0A6A6W4B2</accession>
<dbReference type="OrthoDB" id="3649437at2759"/>
<feature type="domain" description="Apple" evidence="2">
    <location>
        <begin position="65"/>
        <end position="106"/>
    </location>
</feature>
<keyword evidence="4" id="KW-1185">Reference proteome</keyword>
<evidence type="ECO:0000313" key="3">
    <source>
        <dbReference type="EMBL" id="KAF2757768.1"/>
    </source>
</evidence>
<dbReference type="Gene3D" id="3.50.4.10">
    <property type="entry name" value="Hepatocyte Growth Factor"/>
    <property type="match status" value="2"/>
</dbReference>
<feature type="domain" description="Apple" evidence="2">
    <location>
        <begin position="154"/>
        <end position="191"/>
    </location>
</feature>
<dbReference type="GeneID" id="54482474"/>